<reference evidence="1" key="2">
    <citation type="journal article" date="2015" name="Fish Shellfish Immunol.">
        <title>Early steps in the European eel (Anguilla anguilla)-Vibrio vulnificus interaction in the gills: Role of the RtxA13 toxin.</title>
        <authorList>
            <person name="Callol A."/>
            <person name="Pajuelo D."/>
            <person name="Ebbesson L."/>
            <person name="Teles M."/>
            <person name="MacKenzie S."/>
            <person name="Amaro C."/>
        </authorList>
    </citation>
    <scope>NUCLEOTIDE SEQUENCE</scope>
</reference>
<proteinExistence type="predicted"/>
<sequence>MRQTVPQLSAVNVTEEFSAGNDLGTEEAFSRSNKTPYAYEAVFHTNISFKGSTCAPKLKDSGAR</sequence>
<dbReference type="EMBL" id="GBXM01013558">
    <property type="protein sequence ID" value="JAH95019.1"/>
    <property type="molecule type" value="Transcribed_RNA"/>
</dbReference>
<reference evidence="1" key="1">
    <citation type="submission" date="2014-11" db="EMBL/GenBank/DDBJ databases">
        <authorList>
            <person name="Amaro Gonzalez C."/>
        </authorList>
    </citation>
    <scope>NUCLEOTIDE SEQUENCE</scope>
</reference>
<organism evidence="1">
    <name type="scientific">Anguilla anguilla</name>
    <name type="common">European freshwater eel</name>
    <name type="synonym">Muraena anguilla</name>
    <dbReference type="NCBI Taxonomy" id="7936"/>
    <lineage>
        <taxon>Eukaryota</taxon>
        <taxon>Metazoa</taxon>
        <taxon>Chordata</taxon>
        <taxon>Craniata</taxon>
        <taxon>Vertebrata</taxon>
        <taxon>Euteleostomi</taxon>
        <taxon>Actinopterygii</taxon>
        <taxon>Neopterygii</taxon>
        <taxon>Teleostei</taxon>
        <taxon>Anguilliformes</taxon>
        <taxon>Anguillidae</taxon>
        <taxon>Anguilla</taxon>
    </lineage>
</organism>
<accession>A0A0E9WX82</accession>
<protein>
    <submittedName>
        <fullName evidence="1">Uncharacterized protein</fullName>
    </submittedName>
</protein>
<dbReference type="AlphaFoldDB" id="A0A0E9WX82"/>
<evidence type="ECO:0000313" key="1">
    <source>
        <dbReference type="EMBL" id="JAH95019.1"/>
    </source>
</evidence>
<name>A0A0E9WX82_ANGAN</name>